<dbReference type="Pfam" id="PF07715">
    <property type="entry name" value="Plug"/>
    <property type="match status" value="1"/>
</dbReference>
<evidence type="ECO:0000256" key="12">
    <source>
        <dbReference type="ARBA" id="ARBA00023170"/>
    </source>
</evidence>
<evidence type="ECO:0000256" key="9">
    <source>
        <dbReference type="ARBA" id="ARBA00023065"/>
    </source>
</evidence>
<keyword evidence="4 14" id="KW-1134">Transmembrane beta strand</keyword>
<dbReference type="InterPro" id="IPR012910">
    <property type="entry name" value="Plug_dom"/>
</dbReference>
<evidence type="ECO:0000259" key="17">
    <source>
        <dbReference type="SMART" id="SM00965"/>
    </source>
</evidence>
<evidence type="ECO:0000256" key="6">
    <source>
        <dbReference type="ARBA" id="ARBA00022692"/>
    </source>
</evidence>
<name>A0A1H1ICM6_9BURK</name>
<dbReference type="Pfam" id="PF07660">
    <property type="entry name" value="STN"/>
    <property type="match status" value="1"/>
</dbReference>
<dbReference type="InterPro" id="IPR039426">
    <property type="entry name" value="TonB-dep_rcpt-like"/>
</dbReference>
<dbReference type="RefSeq" id="WP_083380070.1">
    <property type="nucleotide sequence ID" value="NZ_FNKP01000002.1"/>
</dbReference>
<dbReference type="OrthoDB" id="127311at2"/>
<dbReference type="SUPFAM" id="SSF56935">
    <property type="entry name" value="Porins"/>
    <property type="match status" value="1"/>
</dbReference>
<dbReference type="PROSITE" id="PS52016">
    <property type="entry name" value="TONB_DEPENDENT_REC_3"/>
    <property type="match status" value="1"/>
</dbReference>
<keyword evidence="6 14" id="KW-0812">Transmembrane</keyword>
<dbReference type="InterPro" id="IPR036942">
    <property type="entry name" value="Beta-barrel_TonB_sf"/>
</dbReference>
<dbReference type="FunFam" id="2.40.170.20:FF:000005">
    <property type="entry name" value="TonB-dependent siderophore receptor"/>
    <property type="match status" value="1"/>
</dbReference>
<comment type="subcellular location">
    <subcellularLocation>
        <location evidence="1 14">Cell outer membrane</location>
        <topology evidence="1 14">Multi-pass membrane protein</topology>
    </subcellularLocation>
</comment>
<keyword evidence="12" id="KW-0675">Receptor</keyword>
<evidence type="ECO:0000256" key="1">
    <source>
        <dbReference type="ARBA" id="ARBA00004571"/>
    </source>
</evidence>
<evidence type="ECO:0000256" key="2">
    <source>
        <dbReference type="ARBA" id="ARBA00009810"/>
    </source>
</evidence>
<feature type="domain" description="Secretin/TonB short N-terminal" evidence="17">
    <location>
        <begin position="86"/>
        <end position="137"/>
    </location>
</feature>
<dbReference type="GO" id="GO:0038023">
    <property type="term" value="F:signaling receptor activity"/>
    <property type="evidence" value="ECO:0007669"/>
    <property type="project" value="InterPro"/>
</dbReference>
<dbReference type="InterPro" id="IPR011662">
    <property type="entry name" value="Secretin/TonB_short_N"/>
</dbReference>
<evidence type="ECO:0000256" key="10">
    <source>
        <dbReference type="ARBA" id="ARBA00023077"/>
    </source>
</evidence>
<evidence type="ECO:0000256" key="11">
    <source>
        <dbReference type="ARBA" id="ARBA00023136"/>
    </source>
</evidence>
<dbReference type="Pfam" id="PF00593">
    <property type="entry name" value="TonB_dep_Rec_b-barrel"/>
    <property type="match status" value="1"/>
</dbReference>
<evidence type="ECO:0000256" key="4">
    <source>
        <dbReference type="ARBA" id="ARBA00022452"/>
    </source>
</evidence>
<evidence type="ECO:0000256" key="8">
    <source>
        <dbReference type="ARBA" id="ARBA00023004"/>
    </source>
</evidence>
<evidence type="ECO:0000256" key="14">
    <source>
        <dbReference type="PROSITE-ProRule" id="PRU01360"/>
    </source>
</evidence>
<dbReference type="Gene3D" id="3.55.50.30">
    <property type="match status" value="1"/>
</dbReference>
<dbReference type="FunFam" id="2.170.130.10:FF:000001">
    <property type="entry name" value="Catecholate siderophore TonB-dependent receptor"/>
    <property type="match status" value="1"/>
</dbReference>
<dbReference type="InterPro" id="IPR000531">
    <property type="entry name" value="Beta-barrel_TonB"/>
</dbReference>
<keyword evidence="5" id="KW-0410">Iron transport</keyword>
<dbReference type="SMART" id="SM00965">
    <property type="entry name" value="STN"/>
    <property type="match status" value="1"/>
</dbReference>
<evidence type="ECO:0000256" key="13">
    <source>
        <dbReference type="ARBA" id="ARBA00023237"/>
    </source>
</evidence>
<keyword evidence="19" id="KW-1185">Reference proteome</keyword>
<keyword evidence="10 15" id="KW-0798">TonB box</keyword>
<keyword evidence="7 16" id="KW-0732">Signal</keyword>
<evidence type="ECO:0000313" key="18">
    <source>
        <dbReference type="EMBL" id="SDR35424.1"/>
    </source>
</evidence>
<dbReference type="EMBL" id="FNKP01000002">
    <property type="protein sequence ID" value="SDR35424.1"/>
    <property type="molecule type" value="Genomic_DNA"/>
</dbReference>
<feature type="chain" id="PRO_5010219907" evidence="16">
    <location>
        <begin position="46"/>
        <end position="828"/>
    </location>
</feature>
<dbReference type="Gene3D" id="2.40.170.20">
    <property type="entry name" value="TonB-dependent receptor, beta-barrel domain"/>
    <property type="match status" value="1"/>
</dbReference>
<keyword evidence="11 14" id="KW-0472">Membrane</keyword>
<evidence type="ECO:0000256" key="15">
    <source>
        <dbReference type="RuleBase" id="RU003357"/>
    </source>
</evidence>
<evidence type="ECO:0000256" key="3">
    <source>
        <dbReference type="ARBA" id="ARBA00022448"/>
    </source>
</evidence>
<dbReference type="InterPro" id="IPR037066">
    <property type="entry name" value="Plug_dom_sf"/>
</dbReference>
<dbReference type="GO" id="GO:0015344">
    <property type="term" value="F:siderophore uptake transmembrane transporter activity"/>
    <property type="evidence" value="ECO:0007669"/>
    <property type="project" value="TreeGrafter"/>
</dbReference>
<accession>A0A1H1ICM6</accession>
<dbReference type="PANTHER" id="PTHR32552">
    <property type="entry name" value="FERRICHROME IRON RECEPTOR-RELATED"/>
    <property type="match status" value="1"/>
</dbReference>
<dbReference type="NCBIfam" id="TIGR01783">
    <property type="entry name" value="TonB-siderophor"/>
    <property type="match status" value="1"/>
</dbReference>
<dbReference type="PANTHER" id="PTHR32552:SF68">
    <property type="entry name" value="FERRICHROME OUTER MEMBRANE TRANSPORTER_PHAGE RECEPTOR"/>
    <property type="match status" value="1"/>
</dbReference>
<sequence>MSKLDSQSSRGLRSYTHGRTANRLRHRLIYRAVLATLMMAPLAHAQSSATGSAGSSSSSAAALHEFRIAPGSLNSALNAFADVSGVQIAYAADLTVGRQSPGVKGSMSSANALDALLAGTGLVAQQGAHGGIVLSVKAQDVPASGEVSPEGKTLPPVVVSSSAVSADEPVVSRASTKTATALKDTPQSVTVIDRAQMDAQGVQSVAQALRYTPGVVAEARGVGERYDSVMLRGFGGFGGSASYVNFLDGLKLGRGLSYAVPQIDQYGLQRIEVLRGPSSILYGQASPGGVIVMESKMPEANHVNEIDVAAGTHNLWQGAFDLGGQLDDGKVLYRFVGLARDADTQVSGTKERRIYFAPSVTIKPDADTSLTLLASYQYDPENGYYGFLPRYGTVSANPNGQLGTGFNDGDPDYDTYKRMQASVGYQFEHRFNDVWTVRQNARYMHMWSNYKTVYSSGYTDSTQRYLNRLTSGSYEHVDSISVDNQAEAHFKTGALEHTVLFGLDYQMTMADRTLASGKAAALDILNPDYSIAIADPTTASYTRQRTDQLGLYAQDQVRFGKWSFVIGGREDWASTDSNELIKSTSTHQYDRAFTWRGGVLYSFDSGVTPYFSYSRSFQPTTSGTTSDGAPLKPTTGEQYEVGVKYQRPGSASFTTVSLFDLRQRNVSTIDPNNSNYRVQTGQVNSRGVEVEAHLALTHSLNAILAYTYTSAYVASATDSSLGHTPAAVPRQMASAWLDYTLHAGPLSGLGFGGGVRYIGNTYGAADNSFKVSSYTLVDLGAHYDWRNWRFSVTASNLFDREYVAACASATQCFYGLRRTVIGHATYQW</sequence>
<feature type="signal peptide" evidence="16">
    <location>
        <begin position="1"/>
        <end position="45"/>
    </location>
</feature>
<gene>
    <name evidence="18" type="ORF">SAMN05443245_4989</name>
</gene>
<keyword evidence="3 14" id="KW-0813">Transport</keyword>
<proteinExistence type="inferred from homology"/>
<dbReference type="Proteomes" id="UP000183487">
    <property type="component" value="Unassembled WGS sequence"/>
</dbReference>
<dbReference type="GO" id="GO:0015891">
    <property type="term" value="P:siderophore transport"/>
    <property type="evidence" value="ECO:0007669"/>
    <property type="project" value="InterPro"/>
</dbReference>
<dbReference type="Gene3D" id="2.170.130.10">
    <property type="entry name" value="TonB-dependent receptor, plug domain"/>
    <property type="match status" value="1"/>
</dbReference>
<keyword evidence="13 14" id="KW-0998">Cell outer membrane</keyword>
<protein>
    <submittedName>
        <fullName evidence="18">Iron complex outermembrane recepter protein</fullName>
    </submittedName>
</protein>
<evidence type="ECO:0000256" key="7">
    <source>
        <dbReference type="ARBA" id="ARBA00022729"/>
    </source>
</evidence>
<keyword evidence="8" id="KW-0408">Iron</keyword>
<reference evidence="19" key="1">
    <citation type="submission" date="2016-10" db="EMBL/GenBank/DDBJ databases">
        <authorList>
            <person name="Varghese N."/>
        </authorList>
    </citation>
    <scope>NUCLEOTIDE SEQUENCE [LARGE SCALE GENOMIC DNA]</scope>
    <source>
        <strain evidence="19">GAS106B</strain>
    </source>
</reference>
<dbReference type="AlphaFoldDB" id="A0A1H1ICM6"/>
<dbReference type="GO" id="GO:0009279">
    <property type="term" value="C:cell outer membrane"/>
    <property type="evidence" value="ECO:0007669"/>
    <property type="project" value="UniProtKB-SubCell"/>
</dbReference>
<evidence type="ECO:0000256" key="16">
    <source>
        <dbReference type="SAM" id="SignalP"/>
    </source>
</evidence>
<dbReference type="InterPro" id="IPR010105">
    <property type="entry name" value="TonB_sidphr_rcpt"/>
</dbReference>
<dbReference type="CDD" id="cd01347">
    <property type="entry name" value="ligand_gated_channel"/>
    <property type="match status" value="1"/>
</dbReference>
<evidence type="ECO:0000256" key="5">
    <source>
        <dbReference type="ARBA" id="ARBA00022496"/>
    </source>
</evidence>
<organism evidence="18 19">
    <name type="scientific">Paraburkholderia fungorum</name>
    <dbReference type="NCBI Taxonomy" id="134537"/>
    <lineage>
        <taxon>Bacteria</taxon>
        <taxon>Pseudomonadati</taxon>
        <taxon>Pseudomonadota</taxon>
        <taxon>Betaproteobacteria</taxon>
        <taxon>Burkholderiales</taxon>
        <taxon>Burkholderiaceae</taxon>
        <taxon>Paraburkholderia</taxon>
    </lineage>
</organism>
<keyword evidence="9" id="KW-0406">Ion transport</keyword>
<evidence type="ECO:0000313" key="19">
    <source>
        <dbReference type="Proteomes" id="UP000183487"/>
    </source>
</evidence>
<comment type="similarity">
    <text evidence="2 14 15">Belongs to the TonB-dependent receptor family.</text>
</comment>